<dbReference type="AlphaFoldDB" id="A0AAW0DH80"/>
<name>A0AAW0DH80_9AGAR</name>
<dbReference type="Proteomes" id="UP001362999">
    <property type="component" value="Unassembled WGS sequence"/>
</dbReference>
<dbReference type="Pfam" id="PF00240">
    <property type="entry name" value="ubiquitin"/>
    <property type="match status" value="1"/>
</dbReference>
<keyword evidence="3" id="KW-1185">Reference proteome</keyword>
<dbReference type="CDD" id="cd17039">
    <property type="entry name" value="Ubl_ubiquitin_like"/>
    <property type="match status" value="1"/>
</dbReference>
<dbReference type="SUPFAM" id="SSF54236">
    <property type="entry name" value="Ubiquitin-like"/>
    <property type="match status" value="1"/>
</dbReference>
<dbReference type="EMBL" id="JAWWNJ010000008">
    <property type="protein sequence ID" value="KAK7050611.1"/>
    <property type="molecule type" value="Genomic_DNA"/>
</dbReference>
<evidence type="ECO:0000259" key="1">
    <source>
        <dbReference type="PROSITE" id="PS50053"/>
    </source>
</evidence>
<protein>
    <recommendedName>
        <fullName evidence="1">Ubiquitin-like domain-containing protein</fullName>
    </recommendedName>
</protein>
<sequence length="441" mass="49406">MVVAHPLEHSEPFHVNPSFSELDDLPDISFVSTVKIYVQYLEDTDNVNTVVQYNVDLLQSVRKLKTDIEEIEGIPAEMQKELQDLRFNGCILMDDHTLQSYLVQEQSIVYLKKLVLLEAHLCSFGGVPRAKRSSLFLPAVPSHWYQHAAPYTALRDWDGDMKHASTNGLRLERGTNVTVFDDDAVPVVLPAFTFPLAQHRRFKLRLGEKGHSYVDLALRYERTAPPGEATPIDVRLNCVSAGDRKITSVSLKIIAPGLNVTEIKSPDMTTLGTLNSVVVESTTHQTRNYHGGINITIPQTPLGIDASVARETQHTHKEEGIRESALTVTGVVHNVDTAHWIVEGRRGVGEREGVPKVLEGMSFVLQEKPSEFQYECFVTTTKGGREVEHWGQSVGIIGKLKQAWPGEQASVHEQTESPVRLETTRCGIRAVYSRFTRFLRH</sequence>
<feature type="domain" description="Ubiquitin-like" evidence="1">
    <location>
        <begin position="34"/>
        <end position="111"/>
    </location>
</feature>
<dbReference type="InterPro" id="IPR029071">
    <property type="entry name" value="Ubiquitin-like_domsf"/>
</dbReference>
<dbReference type="PROSITE" id="PS50053">
    <property type="entry name" value="UBIQUITIN_2"/>
    <property type="match status" value="1"/>
</dbReference>
<reference evidence="2 3" key="1">
    <citation type="journal article" date="2024" name="J Genomics">
        <title>Draft genome sequencing and assembly of Favolaschia claudopus CIRM-BRFM 2984 isolated from oak limbs.</title>
        <authorList>
            <person name="Navarro D."/>
            <person name="Drula E."/>
            <person name="Chaduli D."/>
            <person name="Cazenave R."/>
            <person name="Ahrendt S."/>
            <person name="Wang J."/>
            <person name="Lipzen A."/>
            <person name="Daum C."/>
            <person name="Barry K."/>
            <person name="Grigoriev I.V."/>
            <person name="Favel A."/>
            <person name="Rosso M.N."/>
            <person name="Martin F."/>
        </authorList>
    </citation>
    <scope>NUCLEOTIDE SEQUENCE [LARGE SCALE GENOMIC DNA]</scope>
    <source>
        <strain evidence="2 3">CIRM-BRFM 2984</strain>
    </source>
</reference>
<organism evidence="2 3">
    <name type="scientific">Favolaschia claudopus</name>
    <dbReference type="NCBI Taxonomy" id="2862362"/>
    <lineage>
        <taxon>Eukaryota</taxon>
        <taxon>Fungi</taxon>
        <taxon>Dikarya</taxon>
        <taxon>Basidiomycota</taxon>
        <taxon>Agaricomycotina</taxon>
        <taxon>Agaricomycetes</taxon>
        <taxon>Agaricomycetidae</taxon>
        <taxon>Agaricales</taxon>
        <taxon>Marasmiineae</taxon>
        <taxon>Mycenaceae</taxon>
        <taxon>Favolaschia</taxon>
    </lineage>
</organism>
<dbReference type="InterPro" id="IPR000626">
    <property type="entry name" value="Ubiquitin-like_dom"/>
</dbReference>
<evidence type="ECO:0000313" key="2">
    <source>
        <dbReference type="EMBL" id="KAK7050611.1"/>
    </source>
</evidence>
<evidence type="ECO:0000313" key="3">
    <source>
        <dbReference type="Proteomes" id="UP001362999"/>
    </source>
</evidence>
<proteinExistence type="predicted"/>
<dbReference type="SMART" id="SM00213">
    <property type="entry name" value="UBQ"/>
    <property type="match status" value="1"/>
</dbReference>
<gene>
    <name evidence="2" type="ORF">R3P38DRAFT_2763892</name>
</gene>
<accession>A0AAW0DH80</accession>
<comment type="caution">
    <text evidence="2">The sequence shown here is derived from an EMBL/GenBank/DDBJ whole genome shotgun (WGS) entry which is preliminary data.</text>
</comment>
<dbReference type="Gene3D" id="3.10.20.90">
    <property type="entry name" value="Phosphatidylinositol 3-kinase Catalytic Subunit, Chain A, domain 1"/>
    <property type="match status" value="1"/>
</dbReference>